<sequence>MYYESIAFDLISCCLFPVATTMLVTPSMICPLGRFGPFIGAQGVNSLSEDPAYLVTPYI</sequence>
<evidence type="ECO:0000256" key="1">
    <source>
        <dbReference type="SAM" id="Phobius"/>
    </source>
</evidence>
<geneLocation type="mitochondrion" evidence="2"/>
<keyword evidence="2" id="KW-0496">Mitochondrion</keyword>
<keyword evidence="1" id="KW-0812">Transmembrane</keyword>
<keyword evidence="1" id="KW-0472">Membrane</keyword>
<feature type="transmembrane region" description="Helical" evidence="1">
    <location>
        <begin position="6"/>
        <end position="25"/>
    </location>
</feature>
<comment type="caution">
    <text evidence="2">The sequence shown here is derived from an EMBL/GenBank/DDBJ whole genome shotgun (WGS) entry which is preliminary data.</text>
</comment>
<organism evidence="2">
    <name type="scientific">Picea glauca</name>
    <name type="common">White spruce</name>
    <name type="synonym">Pinus glauca</name>
    <dbReference type="NCBI Taxonomy" id="3330"/>
    <lineage>
        <taxon>Eukaryota</taxon>
        <taxon>Viridiplantae</taxon>
        <taxon>Streptophyta</taxon>
        <taxon>Embryophyta</taxon>
        <taxon>Tracheophyta</taxon>
        <taxon>Spermatophyta</taxon>
        <taxon>Pinopsida</taxon>
        <taxon>Pinidae</taxon>
        <taxon>Conifers I</taxon>
        <taxon>Pinales</taxon>
        <taxon>Pinaceae</taxon>
        <taxon>Picea</taxon>
    </lineage>
</organism>
<keyword evidence="1" id="KW-1133">Transmembrane helix</keyword>
<protein>
    <submittedName>
        <fullName evidence="2">Uncharacterized protein</fullName>
    </submittedName>
</protein>
<proteinExistence type="predicted"/>
<gene>
    <name evidence="2" type="ORF">ABT39_MTgene1243</name>
</gene>
<accession>A0A124GPB2</accession>
<dbReference type="EMBL" id="LKAM01000001">
    <property type="protein sequence ID" value="KUM51396.1"/>
    <property type="molecule type" value="Genomic_DNA"/>
</dbReference>
<evidence type="ECO:0000313" key="2">
    <source>
        <dbReference type="EMBL" id="KUM51396.1"/>
    </source>
</evidence>
<reference evidence="2" key="1">
    <citation type="journal article" date="2015" name="Genome Biol. Evol.">
        <title>Organellar Genomes of White Spruce (Picea glauca): Assembly and Annotation.</title>
        <authorList>
            <person name="Jackman S.D."/>
            <person name="Warren R.L."/>
            <person name="Gibb E.A."/>
            <person name="Vandervalk B.P."/>
            <person name="Mohamadi H."/>
            <person name="Chu J."/>
            <person name="Raymond A."/>
            <person name="Pleasance S."/>
            <person name="Coope R."/>
            <person name="Wildung M.R."/>
            <person name="Ritland C.E."/>
            <person name="Bousquet J."/>
            <person name="Jones S.J."/>
            <person name="Bohlmann J."/>
            <person name="Birol I."/>
        </authorList>
    </citation>
    <scope>NUCLEOTIDE SEQUENCE [LARGE SCALE GENOMIC DNA]</scope>
    <source>
        <tissue evidence="2">Flushing bud</tissue>
    </source>
</reference>
<dbReference type="AlphaFoldDB" id="A0A124GPB2"/>
<name>A0A124GPB2_PICGL</name>